<reference evidence="4" key="1">
    <citation type="submission" date="2022-11" db="EMBL/GenBank/DDBJ databases">
        <authorList>
            <person name="Somphong A."/>
            <person name="Phongsopitanun W."/>
        </authorList>
    </citation>
    <scope>NUCLEOTIDE SEQUENCE</scope>
    <source>
        <strain evidence="4">Pm04-4</strain>
    </source>
</reference>
<name>A0ABT4AZM0_9ACTN</name>
<organism evidence="4 5">
    <name type="scientific">Paractinoplanes pyxinae</name>
    <dbReference type="NCBI Taxonomy" id="2997416"/>
    <lineage>
        <taxon>Bacteria</taxon>
        <taxon>Bacillati</taxon>
        <taxon>Actinomycetota</taxon>
        <taxon>Actinomycetes</taxon>
        <taxon>Micromonosporales</taxon>
        <taxon>Micromonosporaceae</taxon>
        <taxon>Paractinoplanes</taxon>
    </lineage>
</organism>
<dbReference type="Proteomes" id="UP001151002">
    <property type="component" value="Unassembled WGS sequence"/>
</dbReference>
<gene>
    <name evidence="4" type="ORF">OWR29_16740</name>
</gene>
<sequence>MAPRIPAFVPDKPPTVRLDREMALTHRLATRGDLDDLQVLIGLAIAELQKGFLDDEQIRSSAAIMGLDTQLVDDGTYFVIESDGVLAGCGGWSRRATLYGGDHSASRDSALLDPAKDPAKVRAMYTHPGFARRGVGRLILSLCERAAAAEGFGRLELMATLSGEPLYRAYGFREVERTEDARGGAPVPIVRMRKDISQ</sequence>
<dbReference type="SUPFAM" id="SSF55729">
    <property type="entry name" value="Acyl-CoA N-acyltransferases (Nat)"/>
    <property type="match status" value="1"/>
</dbReference>
<evidence type="ECO:0000259" key="3">
    <source>
        <dbReference type="PROSITE" id="PS51186"/>
    </source>
</evidence>
<protein>
    <submittedName>
        <fullName evidence="4">GNAT family N-acetyltransferase</fullName>
    </submittedName>
</protein>
<dbReference type="RefSeq" id="WP_267563777.1">
    <property type="nucleotide sequence ID" value="NZ_JAPNTZ010000005.1"/>
</dbReference>
<dbReference type="PANTHER" id="PTHR43877">
    <property type="entry name" value="AMINOALKYLPHOSPHONATE N-ACETYLTRANSFERASE-RELATED-RELATED"/>
    <property type="match status" value="1"/>
</dbReference>
<dbReference type="PROSITE" id="PS51186">
    <property type="entry name" value="GNAT"/>
    <property type="match status" value="1"/>
</dbReference>
<dbReference type="PANTHER" id="PTHR43877:SF1">
    <property type="entry name" value="ACETYLTRANSFERASE"/>
    <property type="match status" value="1"/>
</dbReference>
<evidence type="ECO:0000313" key="4">
    <source>
        <dbReference type="EMBL" id="MCY1139649.1"/>
    </source>
</evidence>
<evidence type="ECO:0000256" key="1">
    <source>
        <dbReference type="ARBA" id="ARBA00022679"/>
    </source>
</evidence>
<dbReference type="InterPro" id="IPR000182">
    <property type="entry name" value="GNAT_dom"/>
</dbReference>
<dbReference type="Gene3D" id="3.40.630.30">
    <property type="match status" value="1"/>
</dbReference>
<evidence type="ECO:0000313" key="5">
    <source>
        <dbReference type="Proteomes" id="UP001151002"/>
    </source>
</evidence>
<evidence type="ECO:0000256" key="2">
    <source>
        <dbReference type="ARBA" id="ARBA00023315"/>
    </source>
</evidence>
<dbReference type="InterPro" id="IPR050832">
    <property type="entry name" value="Bact_Acetyltransf"/>
</dbReference>
<keyword evidence="5" id="KW-1185">Reference proteome</keyword>
<dbReference type="EMBL" id="JAPNTZ010000005">
    <property type="protein sequence ID" value="MCY1139649.1"/>
    <property type="molecule type" value="Genomic_DNA"/>
</dbReference>
<dbReference type="CDD" id="cd04301">
    <property type="entry name" value="NAT_SF"/>
    <property type="match status" value="1"/>
</dbReference>
<keyword evidence="2" id="KW-0012">Acyltransferase</keyword>
<comment type="caution">
    <text evidence="4">The sequence shown here is derived from an EMBL/GenBank/DDBJ whole genome shotgun (WGS) entry which is preliminary data.</text>
</comment>
<proteinExistence type="predicted"/>
<dbReference type="InterPro" id="IPR016181">
    <property type="entry name" value="Acyl_CoA_acyltransferase"/>
</dbReference>
<accession>A0ABT4AZM0</accession>
<feature type="domain" description="N-acetyltransferase" evidence="3">
    <location>
        <begin position="24"/>
        <end position="197"/>
    </location>
</feature>
<dbReference type="Pfam" id="PF00583">
    <property type="entry name" value="Acetyltransf_1"/>
    <property type="match status" value="1"/>
</dbReference>
<keyword evidence="1" id="KW-0808">Transferase</keyword>